<reference evidence="1 2" key="1">
    <citation type="submission" date="2015-09" db="EMBL/GenBank/DDBJ databases">
        <title>Trachymyrmex cornetzi WGS genome.</title>
        <authorList>
            <person name="Nygaard S."/>
            <person name="Hu H."/>
            <person name="Boomsma J."/>
            <person name="Zhang G."/>
        </authorList>
    </citation>
    <scope>NUCLEOTIDE SEQUENCE [LARGE SCALE GENOMIC DNA]</scope>
    <source>
        <strain evidence="1">Tcor2-1</strain>
        <tissue evidence="1">Whole body</tissue>
    </source>
</reference>
<keyword evidence="2" id="KW-1185">Reference proteome</keyword>
<name>A0A195EFI9_9HYME</name>
<sequence length="222" mass="25150">MVARGGRYFLRRKTMPDGDERIFPLAAKYNTRFLRAPVGGDVIAFVGNANWSVHTRRRLVSDKPRKTKVRWVGLNCIESVRPYPWPVIKPPRYSGSTANYTVKKDLKMSIRYGIVSSLNNLYICYTPEPGRSMSNREAPLSLTIRSCSTNSSCPLLDPFWDTDGAPNCISVHYYKIDQRSFNLRLYVDVRNAGPCERNAVAILQGACPSGRQQENRLENIGD</sequence>
<evidence type="ECO:0000313" key="1">
    <source>
        <dbReference type="EMBL" id="KYN27040.1"/>
    </source>
</evidence>
<organism evidence="1 2">
    <name type="scientific">Trachymyrmex cornetzi</name>
    <dbReference type="NCBI Taxonomy" id="471704"/>
    <lineage>
        <taxon>Eukaryota</taxon>
        <taxon>Metazoa</taxon>
        <taxon>Ecdysozoa</taxon>
        <taxon>Arthropoda</taxon>
        <taxon>Hexapoda</taxon>
        <taxon>Insecta</taxon>
        <taxon>Pterygota</taxon>
        <taxon>Neoptera</taxon>
        <taxon>Endopterygota</taxon>
        <taxon>Hymenoptera</taxon>
        <taxon>Apocrita</taxon>
        <taxon>Aculeata</taxon>
        <taxon>Formicoidea</taxon>
        <taxon>Formicidae</taxon>
        <taxon>Myrmicinae</taxon>
        <taxon>Trachymyrmex</taxon>
    </lineage>
</organism>
<dbReference type="AlphaFoldDB" id="A0A195EFI9"/>
<evidence type="ECO:0000313" key="2">
    <source>
        <dbReference type="Proteomes" id="UP000078492"/>
    </source>
</evidence>
<gene>
    <name evidence="1" type="ORF">ALC57_03382</name>
</gene>
<dbReference type="EMBL" id="KQ978957">
    <property type="protein sequence ID" value="KYN27040.1"/>
    <property type="molecule type" value="Genomic_DNA"/>
</dbReference>
<dbReference type="Proteomes" id="UP000078492">
    <property type="component" value="Unassembled WGS sequence"/>
</dbReference>
<protein>
    <submittedName>
        <fullName evidence="1">Uncharacterized protein</fullName>
    </submittedName>
</protein>
<accession>A0A195EFI9</accession>
<proteinExistence type="predicted"/>